<comment type="similarity">
    <text evidence="2">Belongs to the MipA/OmpV family.</text>
</comment>
<protein>
    <submittedName>
        <fullName evidence="7">MltA-interacting protein</fullName>
    </submittedName>
</protein>
<feature type="chain" id="PRO_5006062029" evidence="6">
    <location>
        <begin position="22"/>
        <end position="244"/>
    </location>
</feature>
<keyword evidence="5" id="KW-0998">Cell outer membrane</keyword>
<comment type="subcellular location">
    <subcellularLocation>
        <location evidence="1">Cell outer membrane</location>
    </subcellularLocation>
</comment>
<dbReference type="EMBL" id="CYRX01000011">
    <property type="protein sequence ID" value="CUH59684.1"/>
    <property type="molecule type" value="Genomic_DNA"/>
</dbReference>
<dbReference type="RefSeq" id="WP_058122838.1">
    <property type="nucleotide sequence ID" value="NZ_CYRX01000011.1"/>
</dbReference>
<evidence type="ECO:0000313" key="8">
    <source>
        <dbReference type="Proteomes" id="UP000051298"/>
    </source>
</evidence>
<dbReference type="GO" id="GO:0009252">
    <property type="term" value="P:peptidoglycan biosynthetic process"/>
    <property type="evidence" value="ECO:0007669"/>
    <property type="project" value="TreeGrafter"/>
</dbReference>
<feature type="signal peptide" evidence="6">
    <location>
        <begin position="1"/>
        <end position="21"/>
    </location>
</feature>
<sequence>MVARFIARLLALFLIALPAQAQDGMYVGAFVGAAASPYAGEATSTAIRPTLGVRTEAFDIGTNGATAHIAQSERAALDIFLRPRFFALTHSDSPELAGIDRDVTLDAGLSYALDFAQGTRLNLSVAHEITGEHQGQEADLRLTQRFALGAIPLGVYAGAMWRSQDLSRYLYGVTGAEALIGRPAFDPGATTSPYIGVNASLPVSPRVRVFGTVQADFLDPAITDSPIVTEDATLSLGVGIQFSF</sequence>
<proteinExistence type="inferred from homology"/>
<evidence type="ECO:0000256" key="4">
    <source>
        <dbReference type="ARBA" id="ARBA00023136"/>
    </source>
</evidence>
<evidence type="ECO:0000256" key="2">
    <source>
        <dbReference type="ARBA" id="ARBA00005722"/>
    </source>
</evidence>
<dbReference type="PANTHER" id="PTHR38776:SF1">
    <property type="entry name" value="MLTA-INTERACTING PROTEIN-RELATED"/>
    <property type="match status" value="1"/>
</dbReference>
<evidence type="ECO:0000256" key="6">
    <source>
        <dbReference type="SAM" id="SignalP"/>
    </source>
</evidence>
<keyword evidence="3 6" id="KW-0732">Signal</keyword>
<evidence type="ECO:0000256" key="1">
    <source>
        <dbReference type="ARBA" id="ARBA00004442"/>
    </source>
</evidence>
<dbReference type="AlphaFoldDB" id="A0A0P1EXM6"/>
<dbReference type="PANTHER" id="PTHR38776">
    <property type="entry name" value="MLTA-INTERACTING PROTEIN-RELATED"/>
    <property type="match status" value="1"/>
</dbReference>
<dbReference type="Pfam" id="PF06629">
    <property type="entry name" value="MipA"/>
    <property type="match status" value="1"/>
</dbReference>
<name>A0A0P1EXM6_9RHOB</name>
<evidence type="ECO:0000313" key="7">
    <source>
        <dbReference type="EMBL" id="CUH59684.1"/>
    </source>
</evidence>
<dbReference type="InterPro" id="IPR010583">
    <property type="entry name" value="MipA"/>
</dbReference>
<keyword evidence="4" id="KW-0472">Membrane</keyword>
<organism evidence="7 8">
    <name type="scientific">Thalassobacter stenotrophicus</name>
    <dbReference type="NCBI Taxonomy" id="266809"/>
    <lineage>
        <taxon>Bacteria</taxon>
        <taxon>Pseudomonadati</taxon>
        <taxon>Pseudomonadota</taxon>
        <taxon>Alphaproteobacteria</taxon>
        <taxon>Rhodobacterales</taxon>
        <taxon>Roseobacteraceae</taxon>
        <taxon>Thalassobacter</taxon>
    </lineage>
</organism>
<dbReference type="eggNOG" id="COG3713">
    <property type="taxonomic scope" value="Bacteria"/>
</dbReference>
<evidence type="ECO:0000256" key="5">
    <source>
        <dbReference type="ARBA" id="ARBA00023237"/>
    </source>
</evidence>
<evidence type="ECO:0000256" key="3">
    <source>
        <dbReference type="ARBA" id="ARBA00022729"/>
    </source>
</evidence>
<accession>A0A0P1EXM6</accession>
<dbReference type="Proteomes" id="UP000051298">
    <property type="component" value="Unassembled WGS sequence"/>
</dbReference>
<gene>
    <name evidence="7" type="primary">mipA</name>
    <name evidence="7" type="ORF">THS5294_00971</name>
</gene>
<dbReference type="GO" id="GO:0009279">
    <property type="term" value="C:cell outer membrane"/>
    <property type="evidence" value="ECO:0007669"/>
    <property type="project" value="UniProtKB-SubCell"/>
</dbReference>
<dbReference type="STRING" id="266809.PM03_08350"/>
<reference evidence="7 8" key="1">
    <citation type="submission" date="2015-09" db="EMBL/GenBank/DDBJ databases">
        <authorList>
            <consortium name="Swine Surveillance"/>
        </authorList>
    </citation>
    <scope>NUCLEOTIDE SEQUENCE [LARGE SCALE GENOMIC DNA]</scope>
    <source>
        <strain evidence="7 8">CECT 5294</strain>
    </source>
</reference>